<dbReference type="PANTHER" id="PTHR30562:SF1">
    <property type="entry name" value="UVRABC SYSTEM PROTEIN C"/>
    <property type="match status" value="1"/>
</dbReference>
<dbReference type="Proteomes" id="UP001319045">
    <property type="component" value="Chromosome"/>
</dbReference>
<dbReference type="Pfam" id="PF01541">
    <property type="entry name" value="GIY-YIG"/>
    <property type="match status" value="1"/>
</dbReference>
<proteinExistence type="inferred from homology"/>
<dbReference type="SUPFAM" id="SSF47781">
    <property type="entry name" value="RuvA domain 2-like"/>
    <property type="match status" value="1"/>
</dbReference>
<comment type="subunit">
    <text evidence="6">Interacts with UvrB in an incision complex.</text>
</comment>
<dbReference type="NCBIfam" id="TIGR00194">
    <property type="entry name" value="uvrC"/>
    <property type="match status" value="1"/>
</dbReference>
<evidence type="ECO:0000313" key="10">
    <source>
        <dbReference type="Proteomes" id="UP001319045"/>
    </source>
</evidence>
<feature type="domain" description="UvrC family homology region profile" evidence="8">
    <location>
        <begin position="249"/>
        <end position="486"/>
    </location>
</feature>
<dbReference type="CDD" id="cd10434">
    <property type="entry name" value="GIY-YIG_UvrC_Cho"/>
    <property type="match status" value="1"/>
</dbReference>
<dbReference type="InterPro" id="IPR000305">
    <property type="entry name" value="GIY-YIG_endonuc"/>
</dbReference>
<dbReference type="SMART" id="SM00465">
    <property type="entry name" value="GIYc"/>
    <property type="match status" value="1"/>
</dbReference>
<evidence type="ECO:0000256" key="3">
    <source>
        <dbReference type="ARBA" id="ARBA00022769"/>
    </source>
</evidence>
<evidence type="ECO:0000313" key="9">
    <source>
        <dbReference type="EMBL" id="BCS85239.1"/>
    </source>
</evidence>
<evidence type="ECO:0000256" key="4">
    <source>
        <dbReference type="ARBA" id="ARBA00022881"/>
    </source>
</evidence>
<dbReference type="Pfam" id="PF22920">
    <property type="entry name" value="UvrC_RNaseH"/>
    <property type="match status" value="1"/>
</dbReference>
<dbReference type="RefSeq" id="WP_207155394.1">
    <property type="nucleotide sequence ID" value="NZ_AP024484.1"/>
</dbReference>
<evidence type="ECO:0000256" key="5">
    <source>
        <dbReference type="ARBA" id="ARBA00023204"/>
    </source>
</evidence>
<dbReference type="InterPro" id="IPR004791">
    <property type="entry name" value="UvrC"/>
</dbReference>
<gene>
    <name evidence="6 9" type="primary">uvrC</name>
    <name evidence="9" type="ORF">prwr041_11320</name>
</gene>
<evidence type="ECO:0000259" key="8">
    <source>
        <dbReference type="PROSITE" id="PS50165"/>
    </source>
</evidence>
<dbReference type="PROSITE" id="PS50164">
    <property type="entry name" value="GIY_YIG"/>
    <property type="match status" value="1"/>
</dbReference>
<accession>A0ABN6EHA5</accession>
<dbReference type="Gene3D" id="1.10.150.20">
    <property type="entry name" value="5' to 3' exonuclease, C-terminal subdomain"/>
    <property type="match status" value="1"/>
</dbReference>
<dbReference type="InterPro" id="IPR050066">
    <property type="entry name" value="UvrABC_protein_C"/>
</dbReference>
<comment type="similarity">
    <text evidence="6">Belongs to the UvrC family.</text>
</comment>
<name>A0ABN6EHA5_9BACT</name>
<evidence type="ECO:0000256" key="6">
    <source>
        <dbReference type="HAMAP-Rule" id="MF_00203"/>
    </source>
</evidence>
<dbReference type="EMBL" id="AP024484">
    <property type="protein sequence ID" value="BCS85239.1"/>
    <property type="molecule type" value="Genomic_DNA"/>
</dbReference>
<keyword evidence="5 6" id="KW-0234">DNA repair</keyword>
<keyword evidence="2 6" id="KW-0227">DNA damage</keyword>
<keyword evidence="10" id="KW-1185">Reference proteome</keyword>
<dbReference type="InterPro" id="IPR035901">
    <property type="entry name" value="GIY-YIG_endonuc_sf"/>
</dbReference>
<evidence type="ECO:0000259" key="7">
    <source>
        <dbReference type="PROSITE" id="PS50164"/>
    </source>
</evidence>
<dbReference type="InterPro" id="IPR038476">
    <property type="entry name" value="UvrC_RNase_H_dom_sf"/>
</dbReference>
<keyword evidence="6" id="KW-0742">SOS response</keyword>
<dbReference type="Pfam" id="PF14520">
    <property type="entry name" value="HHH_5"/>
    <property type="match status" value="1"/>
</dbReference>
<reference evidence="9 10" key="1">
    <citation type="journal article" date="2022" name="Int. J. Syst. Evol. Microbiol.">
        <title>Prevotella herbatica sp. nov., a plant polysaccharide-decomposing anaerobic bacterium isolated from a methanogenic reactor.</title>
        <authorList>
            <person name="Uek A."/>
            <person name="Tonouchi A."/>
            <person name="Kaku N."/>
            <person name="Ueki K."/>
        </authorList>
    </citation>
    <scope>NUCLEOTIDE SEQUENCE [LARGE SCALE GENOMIC DNA]</scope>
    <source>
        <strain evidence="9 10">WR041</strain>
    </source>
</reference>
<dbReference type="InterPro" id="IPR001162">
    <property type="entry name" value="UvrC_RNase_H_dom"/>
</dbReference>
<dbReference type="PANTHER" id="PTHR30562">
    <property type="entry name" value="UVRC/OXIDOREDUCTASE"/>
    <property type="match status" value="1"/>
</dbReference>
<dbReference type="Gene3D" id="3.40.1440.10">
    <property type="entry name" value="GIY-YIG endonuclease"/>
    <property type="match status" value="1"/>
</dbReference>
<sequence length="611" mass="71478">MNKEENEQRLAYLKGIVLNMPEKPGSYQFYDDSHTIIYVGKAKSLKRRVSSYFHKEVDRFKTKVLVSKIRDISYTVVNTEEDALLLENSLIKKYNPRYNVLLKDGKTYPSICVTNEYFPRIFKTRTINKHFGTFYGPYPHISSMYAVLDIIKRLYKPRTCRQPITREGIDLGKYRPCLEYHIHNCNAPCINKQSYEEYQENMNQAREILKGNTRAVGKRLYDLMMKNAELLKFEIADDLKKKLNLLNEFVAKSEVVSYTIDNVDVFTIVDNEDRKNAFINYIHVKNGTINQSFTYEYKRKLEETDEELLITAIPDIRERFKSKAKEIIVPFEMEWKIKDAEFFVPQRGDKKHLLELSEMNGKQYKFDRLKQAEKLNPEQKQTRLMKELQNKLKLEKLPYQIECFDNSNISGTDAVAGCIVYKGMKPSRKDYRKYNIKTVIGPDDYASMQEVVRRRYSRMVEEKTPLPDLIITDGGKGQMDVVREVIVDQLHLDIPIAGLAKDDRHRTNELLFGYPPQTIGIDVKSELFKLLTQIQDEVHRYAITFHRDKRSKHALHSELDDIKGIGPKAKEALLKRFKTVKAIKESNAETLEEVLGNAKTKILQDHFNKQM</sequence>
<dbReference type="InterPro" id="IPR010994">
    <property type="entry name" value="RuvA_2-like"/>
</dbReference>
<dbReference type="Pfam" id="PF08459">
    <property type="entry name" value="UvrC_RNaseH_dom"/>
    <property type="match status" value="1"/>
</dbReference>
<comment type="function">
    <text evidence="6">The UvrABC repair system catalyzes the recognition and processing of DNA lesions. UvrC both incises the 5' and 3' sides of the lesion. The N-terminal half is responsible for the 3' incision and the C-terminal half is responsible for the 5' incision.</text>
</comment>
<dbReference type="SUPFAM" id="SSF82771">
    <property type="entry name" value="GIY-YIG endonuclease"/>
    <property type="match status" value="1"/>
</dbReference>
<evidence type="ECO:0000256" key="1">
    <source>
        <dbReference type="ARBA" id="ARBA00022490"/>
    </source>
</evidence>
<dbReference type="Gene3D" id="3.30.420.340">
    <property type="entry name" value="UvrC, RNAse H endonuclease domain"/>
    <property type="match status" value="1"/>
</dbReference>
<keyword evidence="4 6" id="KW-0267">Excision nuclease</keyword>
<comment type="subcellular location">
    <subcellularLocation>
        <location evidence="6">Cytoplasm</location>
    </subcellularLocation>
</comment>
<protein>
    <recommendedName>
        <fullName evidence="6">UvrABC system protein C</fullName>
        <shortName evidence="6">Protein UvrC</shortName>
    </recommendedName>
    <alternativeName>
        <fullName evidence="6">Excinuclease ABC subunit C</fullName>
    </alternativeName>
</protein>
<keyword evidence="3 6" id="KW-0228">DNA excision</keyword>
<dbReference type="InterPro" id="IPR047296">
    <property type="entry name" value="GIY-YIG_UvrC_Cho"/>
</dbReference>
<feature type="domain" description="GIY-YIG" evidence="7">
    <location>
        <begin position="22"/>
        <end position="100"/>
    </location>
</feature>
<organism evidence="9 10">
    <name type="scientific">Prevotella herbatica</name>
    <dbReference type="NCBI Taxonomy" id="2801997"/>
    <lineage>
        <taxon>Bacteria</taxon>
        <taxon>Pseudomonadati</taxon>
        <taxon>Bacteroidota</taxon>
        <taxon>Bacteroidia</taxon>
        <taxon>Bacteroidales</taxon>
        <taxon>Prevotellaceae</taxon>
        <taxon>Prevotella</taxon>
    </lineage>
</organism>
<dbReference type="PROSITE" id="PS50165">
    <property type="entry name" value="UVRC"/>
    <property type="match status" value="1"/>
</dbReference>
<keyword evidence="1 6" id="KW-0963">Cytoplasm</keyword>
<dbReference type="HAMAP" id="MF_00203">
    <property type="entry name" value="UvrC"/>
    <property type="match status" value="1"/>
</dbReference>
<evidence type="ECO:0000256" key="2">
    <source>
        <dbReference type="ARBA" id="ARBA00022763"/>
    </source>
</evidence>